<dbReference type="Gene3D" id="3.10.180.10">
    <property type="entry name" value="2,3-Dihydroxybiphenyl 1,2-Dioxygenase, domain 1"/>
    <property type="match status" value="1"/>
</dbReference>
<gene>
    <name evidence="1" type="ORF">Q604_UNBC09091G0001</name>
</gene>
<dbReference type="EMBL" id="AZMM01009091">
    <property type="protein sequence ID" value="ETJ36651.1"/>
    <property type="molecule type" value="Genomic_DNA"/>
</dbReference>
<dbReference type="InterPro" id="IPR029068">
    <property type="entry name" value="Glyas_Bleomycin-R_OHBP_Dase"/>
</dbReference>
<proteinExistence type="predicted"/>
<name>W1Y2J2_9ZZZZ</name>
<reference evidence="1" key="1">
    <citation type="submission" date="2013-12" db="EMBL/GenBank/DDBJ databases">
        <title>A Varibaculum cambriense genome reconstructed from a premature infant gut community with otherwise low bacterial novelty that shifts toward anaerobic metabolism during the third week of life.</title>
        <authorList>
            <person name="Brown C.T."/>
            <person name="Sharon I."/>
            <person name="Thomas B.C."/>
            <person name="Castelle C.J."/>
            <person name="Morowitz M.J."/>
            <person name="Banfield J.F."/>
        </authorList>
    </citation>
    <scope>NUCLEOTIDE SEQUENCE</scope>
</reference>
<organism evidence="1">
    <name type="scientific">human gut metagenome</name>
    <dbReference type="NCBI Taxonomy" id="408170"/>
    <lineage>
        <taxon>unclassified sequences</taxon>
        <taxon>metagenomes</taxon>
        <taxon>organismal metagenomes</taxon>
    </lineage>
</organism>
<sequence length="42" mass="4956">MHIIEVCENIKVVYRRFLDSGMTPDETAERMDVPVEFVRICI</sequence>
<protein>
    <submittedName>
        <fullName evidence="1">Uncharacterized protein</fullName>
    </submittedName>
</protein>
<dbReference type="AlphaFoldDB" id="W1Y2J2"/>
<evidence type="ECO:0000313" key="1">
    <source>
        <dbReference type="EMBL" id="ETJ36651.1"/>
    </source>
</evidence>
<accession>W1Y2J2</accession>
<comment type="caution">
    <text evidence="1">The sequence shown here is derived from an EMBL/GenBank/DDBJ whole genome shotgun (WGS) entry which is preliminary data.</text>
</comment>